<proteinExistence type="predicted"/>
<evidence type="ECO:0000313" key="2">
    <source>
        <dbReference type="Proteomes" id="UP000789901"/>
    </source>
</evidence>
<reference evidence="1 2" key="1">
    <citation type="submission" date="2021-06" db="EMBL/GenBank/DDBJ databases">
        <authorList>
            <person name="Kallberg Y."/>
            <person name="Tangrot J."/>
            <person name="Rosling A."/>
        </authorList>
    </citation>
    <scope>NUCLEOTIDE SEQUENCE [LARGE SCALE GENOMIC DNA]</scope>
    <source>
        <strain evidence="1 2">120-4 pot B 10/14</strain>
    </source>
</reference>
<keyword evidence="2" id="KW-1185">Reference proteome</keyword>
<name>A0ABN7XGB9_GIGMA</name>
<sequence length="41" mass="4974">YYIELFEVGDVIYLSRKFIAYETYYLVVDLDFDDMPVIDLN</sequence>
<feature type="non-terminal residue" evidence="1">
    <location>
        <position position="41"/>
    </location>
</feature>
<evidence type="ECO:0000313" key="1">
    <source>
        <dbReference type="EMBL" id="CAG8853466.1"/>
    </source>
</evidence>
<feature type="non-terminal residue" evidence="1">
    <location>
        <position position="1"/>
    </location>
</feature>
<comment type="caution">
    <text evidence="1">The sequence shown here is derived from an EMBL/GenBank/DDBJ whole genome shotgun (WGS) entry which is preliminary data.</text>
</comment>
<organism evidence="1 2">
    <name type="scientific">Gigaspora margarita</name>
    <dbReference type="NCBI Taxonomy" id="4874"/>
    <lineage>
        <taxon>Eukaryota</taxon>
        <taxon>Fungi</taxon>
        <taxon>Fungi incertae sedis</taxon>
        <taxon>Mucoromycota</taxon>
        <taxon>Glomeromycotina</taxon>
        <taxon>Glomeromycetes</taxon>
        <taxon>Diversisporales</taxon>
        <taxon>Gigasporaceae</taxon>
        <taxon>Gigaspora</taxon>
    </lineage>
</organism>
<protein>
    <submittedName>
        <fullName evidence="1">24977_t:CDS:1</fullName>
    </submittedName>
</protein>
<dbReference type="Proteomes" id="UP000789901">
    <property type="component" value="Unassembled WGS sequence"/>
</dbReference>
<gene>
    <name evidence="1" type="ORF">GMARGA_LOCUS42287</name>
</gene>
<dbReference type="EMBL" id="CAJVQB010124599">
    <property type="protein sequence ID" value="CAG8853466.1"/>
    <property type="molecule type" value="Genomic_DNA"/>
</dbReference>
<accession>A0ABN7XGB9</accession>